<evidence type="ECO:0000256" key="7">
    <source>
        <dbReference type="SAM" id="Phobius"/>
    </source>
</evidence>
<feature type="transmembrane region" description="Helical" evidence="7">
    <location>
        <begin position="165"/>
        <end position="188"/>
    </location>
</feature>
<feature type="transmembrane region" description="Helical" evidence="7">
    <location>
        <begin position="108"/>
        <end position="130"/>
    </location>
</feature>
<feature type="transmembrane region" description="Helical" evidence="7">
    <location>
        <begin position="336"/>
        <end position="353"/>
    </location>
</feature>
<dbReference type="GO" id="GO:0044038">
    <property type="term" value="P:cell wall macromolecule biosynthetic process"/>
    <property type="evidence" value="ECO:0007669"/>
    <property type="project" value="TreeGrafter"/>
</dbReference>
<evidence type="ECO:0000256" key="1">
    <source>
        <dbReference type="ARBA" id="ARBA00004651"/>
    </source>
</evidence>
<dbReference type="CDD" id="cd06853">
    <property type="entry name" value="GT_WecA_like"/>
    <property type="match status" value="1"/>
</dbReference>
<evidence type="ECO:0000256" key="4">
    <source>
        <dbReference type="ARBA" id="ARBA00022692"/>
    </source>
</evidence>
<dbReference type="InterPro" id="IPR000715">
    <property type="entry name" value="Glycosyl_transferase_4"/>
</dbReference>
<evidence type="ECO:0000256" key="2">
    <source>
        <dbReference type="ARBA" id="ARBA00022475"/>
    </source>
</evidence>
<dbReference type="InterPro" id="IPR018480">
    <property type="entry name" value="PNAcMuramoyl-5peptid_Trfase_CS"/>
</dbReference>
<feature type="transmembrane region" description="Helical" evidence="7">
    <location>
        <begin position="48"/>
        <end position="65"/>
    </location>
</feature>
<keyword evidence="6 7" id="KW-0472">Membrane</keyword>
<feature type="transmembrane region" description="Helical" evidence="7">
    <location>
        <begin position="310"/>
        <end position="330"/>
    </location>
</feature>
<comment type="subcellular location">
    <subcellularLocation>
        <location evidence="1">Cell membrane</location>
        <topology evidence="1">Multi-pass membrane protein</topology>
    </subcellularLocation>
</comment>
<accession>A0A6J6MC82</accession>
<dbReference type="GO" id="GO:0016780">
    <property type="term" value="F:phosphotransferase activity, for other substituted phosphate groups"/>
    <property type="evidence" value="ECO:0007669"/>
    <property type="project" value="InterPro"/>
</dbReference>
<dbReference type="Pfam" id="PF00953">
    <property type="entry name" value="Glycos_transf_4"/>
    <property type="match status" value="1"/>
</dbReference>
<name>A0A6J6MC82_9ZZZZ</name>
<feature type="transmembrane region" description="Helical" evidence="7">
    <location>
        <begin position="142"/>
        <end position="159"/>
    </location>
</feature>
<proteinExistence type="predicted"/>
<evidence type="ECO:0000313" key="8">
    <source>
        <dbReference type="EMBL" id="CAB4671800.1"/>
    </source>
</evidence>
<evidence type="ECO:0000256" key="6">
    <source>
        <dbReference type="ARBA" id="ARBA00023136"/>
    </source>
</evidence>
<keyword evidence="4 7" id="KW-0812">Transmembrane</keyword>
<gene>
    <name evidence="8" type="ORF">UFOPK2310_00655</name>
</gene>
<organism evidence="8">
    <name type="scientific">freshwater metagenome</name>
    <dbReference type="NCBI Taxonomy" id="449393"/>
    <lineage>
        <taxon>unclassified sequences</taxon>
        <taxon>metagenomes</taxon>
        <taxon>ecological metagenomes</taxon>
    </lineage>
</organism>
<evidence type="ECO:0000256" key="5">
    <source>
        <dbReference type="ARBA" id="ARBA00022989"/>
    </source>
</evidence>
<keyword evidence="5 7" id="KW-1133">Transmembrane helix</keyword>
<dbReference type="EMBL" id="CAEZWW010000063">
    <property type="protein sequence ID" value="CAB4671800.1"/>
    <property type="molecule type" value="Genomic_DNA"/>
</dbReference>
<protein>
    <submittedName>
        <fullName evidence="8">Unannotated protein</fullName>
    </submittedName>
</protein>
<keyword evidence="2" id="KW-1003">Cell membrane</keyword>
<sequence length="373" mass="39133">MREYLLCLLAAAAVTYLTTPLVERFAIRFGFVAEVRDRDVHAESTPRLGGLAMMLGLITGLLLASKLPMMGSVFETGSAPLALLSGVAIIVLLGIVDDKWGLDAPIKLAGQVLAAGVMAFQGIAVIWLPIGGTFVLDPLTSVLFTVLIVLISINAINFIDGLDGLAAGIVAVAAGAFFAYSYLLSVVLGVERATLATLVSVLLVGICIGFLPHNVYRARIFMGDTGSMMLGLLLAASTITLSGQIDPSALAGPTIIPTLLPILLPIAVMAVPLVDLLLAVVRRTRAGRNPFAPDKQHLHHRLLEMGHSQARAVLIMYAWTALVAGTAVAIAFVPLAYALAGFVVGLGLLIFVVRRPPKAPVAAVHQLRSGTRG</sequence>
<reference evidence="8" key="1">
    <citation type="submission" date="2020-05" db="EMBL/GenBank/DDBJ databases">
        <authorList>
            <person name="Chiriac C."/>
            <person name="Salcher M."/>
            <person name="Ghai R."/>
            <person name="Kavagutti S V."/>
        </authorList>
    </citation>
    <scope>NUCLEOTIDE SEQUENCE</scope>
</reference>
<dbReference type="PROSITE" id="PS01348">
    <property type="entry name" value="MRAY_2"/>
    <property type="match status" value="1"/>
</dbReference>
<dbReference type="PANTHER" id="PTHR22926">
    <property type="entry name" value="PHOSPHO-N-ACETYLMURAMOYL-PENTAPEPTIDE-TRANSFERASE"/>
    <property type="match status" value="1"/>
</dbReference>
<dbReference type="GO" id="GO:0005886">
    <property type="term" value="C:plasma membrane"/>
    <property type="evidence" value="ECO:0007669"/>
    <property type="project" value="UniProtKB-SubCell"/>
</dbReference>
<feature type="transmembrane region" description="Helical" evidence="7">
    <location>
        <begin position="195"/>
        <end position="212"/>
    </location>
</feature>
<dbReference type="PANTHER" id="PTHR22926:SF3">
    <property type="entry name" value="UNDECAPRENYL-PHOSPHATE ALPHA-N-ACETYLGLUCOSAMINYL 1-PHOSPHATE TRANSFERASE"/>
    <property type="match status" value="1"/>
</dbReference>
<dbReference type="GO" id="GO:0071555">
    <property type="term" value="P:cell wall organization"/>
    <property type="evidence" value="ECO:0007669"/>
    <property type="project" value="TreeGrafter"/>
</dbReference>
<dbReference type="GO" id="GO:0009103">
    <property type="term" value="P:lipopolysaccharide biosynthetic process"/>
    <property type="evidence" value="ECO:0007669"/>
    <property type="project" value="TreeGrafter"/>
</dbReference>
<evidence type="ECO:0000256" key="3">
    <source>
        <dbReference type="ARBA" id="ARBA00022679"/>
    </source>
</evidence>
<dbReference type="AlphaFoldDB" id="A0A6J6MC82"/>
<feature type="transmembrane region" description="Helical" evidence="7">
    <location>
        <begin position="262"/>
        <end position="281"/>
    </location>
</feature>
<keyword evidence="3" id="KW-0808">Transferase</keyword>
<feature type="transmembrane region" description="Helical" evidence="7">
    <location>
        <begin position="77"/>
        <end position="96"/>
    </location>
</feature>